<reference evidence="1" key="1">
    <citation type="journal article" date="2014" name="Int. J. Syst. Evol. Microbiol.">
        <title>Complete genome sequence of Corynebacterium casei LMG S-19264T (=DSM 44701T), isolated from a smear-ripened cheese.</title>
        <authorList>
            <consortium name="US DOE Joint Genome Institute (JGI-PGF)"/>
            <person name="Walter F."/>
            <person name="Albersmeier A."/>
            <person name="Kalinowski J."/>
            <person name="Ruckert C."/>
        </authorList>
    </citation>
    <scope>NUCLEOTIDE SEQUENCE</scope>
    <source>
        <strain evidence="1">CGMCC 1.15758</strain>
    </source>
</reference>
<dbReference type="Proteomes" id="UP000636949">
    <property type="component" value="Unassembled WGS sequence"/>
</dbReference>
<dbReference type="InterPro" id="IPR035965">
    <property type="entry name" value="PAS-like_dom_sf"/>
</dbReference>
<evidence type="ECO:0008006" key="3">
    <source>
        <dbReference type="Google" id="ProtNLM"/>
    </source>
</evidence>
<dbReference type="Gene3D" id="1.10.10.10">
    <property type="entry name" value="Winged helix-like DNA-binding domain superfamily/Winged helix DNA-binding domain"/>
    <property type="match status" value="1"/>
</dbReference>
<dbReference type="OrthoDB" id="5624327at2"/>
<dbReference type="Gene3D" id="3.30.450.20">
    <property type="entry name" value="PAS domain"/>
    <property type="match status" value="1"/>
</dbReference>
<accession>A0A8J2Z548</accession>
<sequence>MHGNKLKQIITSYVEMVDKESGVARFAKDLNGRVIACNQSYYQLAGYSSAAQLIGKTAAEVSAWQNLYAFCILGEHIVLKSGTKYLNLERFPGPFGESDLVVTEKEPVIVDGRICGLVGRSKPLNLELKVDIRKDKYLREVVIVDNRYFHTINLPIKLFKVLIYATWWQLDYKAIAQLLFCSESTVKKHFGALYDYFQLYDKQRNLYELKKIANLFLTQEIVDLCFGVYKKSNLRRPNSLSNLAFKYACL</sequence>
<dbReference type="SUPFAM" id="SSF55785">
    <property type="entry name" value="PYP-like sensor domain (PAS domain)"/>
    <property type="match status" value="1"/>
</dbReference>
<dbReference type="InterPro" id="IPR036388">
    <property type="entry name" value="WH-like_DNA-bd_sf"/>
</dbReference>
<dbReference type="AlphaFoldDB" id="A0A8J2Z548"/>
<comment type="caution">
    <text evidence="1">The sequence shown here is derived from an EMBL/GenBank/DDBJ whole genome shotgun (WGS) entry which is preliminary data.</text>
</comment>
<reference evidence="1" key="2">
    <citation type="submission" date="2020-09" db="EMBL/GenBank/DDBJ databases">
        <authorList>
            <person name="Sun Q."/>
            <person name="Zhou Y."/>
        </authorList>
    </citation>
    <scope>NUCLEOTIDE SEQUENCE</scope>
    <source>
        <strain evidence="1">CGMCC 1.15758</strain>
    </source>
</reference>
<gene>
    <name evidence="1" type="ORF">GCM10010995_16370</name>
</gene>
<name>A0A8J2Z548_9GAMM</name>
<dbReference type="EMBL" id="BMJS01000018">
    <property type="protein sequence ID" value="GGF99811.1"/>
    <property type="molecule type" value="Genomic_DNA"/>
</dbReference>
<evidence type="ECO:0000313" key="1">
    <source>
        <dbReference type="EMBL" id="GGF99811.1"/>
    </source>
</evidence>
<keyword evidence="2" id="KW-1185">Reference proteome</keyword>
<organism evidence="1 2">
    <name type="scientific">Cysteiniphilum litorale</name>
    <dbReference type="NCBI Taxonomy" id="2056700"/>
    <lineage>
        <taxon>Bacteria</taxon>
        <taxon>Pseudomonadati</taxon>
        <taxon>Pseudomonadota</taxon>
        <taxon>Gammaproteobacteria</taxon>
        <taxon>Thiotrichales</taxon>
        <taxon>Fastidiosibacteraceae</taxon>
        <taxon>Cysteiniphilum</taxon>
    </lineage>
</organism>
<protein>
    <recommendedName>
        <fullName evidence="3">PAS domain-containing protein</fullName>
    </recommendedName>
</protein>
<evidence type="ECO:0000313" key="2">
    <source>
        <dbReference type="Proteomes" id="UP000636949"/>
    </source>
</evidence>
<dbReference type="RefSeq" id="WP_117002913.1">
    <property type="nucleotide sequence ID" value="NZ_BMJS01000018.1"/>
</dbReference>
<proteinExistence type="predicted"/>